<gene>
    <name evidence="2" type="ORF">D1825_01960</name>
</gene>
<dbReference type="RefSeq" id="WP_118765811.1">
    <property type="nucleotide sequence ID" value="NZ_QWKP01000095.1"/>
</dbReference>
<feature type="transmembrane region" description="Helical" evidence="1">
    <location>
        <begin position="27"/>
        <end position="43"/>
    </location>
</feature>
<dbReference type="AlphaFoldDB" id="A0A413RQQ7"/>
<keyword evidence="3" id="KW-1185">Reference proteome</keyword>
<dbReference type="Proteomes" id="UP000283374">
    <property type="component" value="Unassembled WGS sequence"/>
</dbReference>
<dbReference type="EMBL" id="QWKP01000095">
    <property type="protein sequence ID" value="RHA44305.1"/>
    <property type="molecule type" value="Genomic_DNA"/>
</dbReference>
<keyword evidence="1" id="KW-1133">Transmembrane helix</keyword>
<name>A0A413RQQ7_9CELL</name>
<sequence length="99" mass="10099">MSRVPTALIAALTLVVGFFVAQVTGVRALGGLVLLAGVAWCVWRSRTAGVARLVAVVVVGAVCFVAAHVLAPTLGAWPAVLLVAAVLGVVTWALVDRRA</sequence>
<feature type="transmembrane region" description="Helical" evidence="1">
    <location>
        <begin position="50"/>
        <end position="70"/>
    </location>
</feature>
<accession>A0A413RQQ7</accession>
<evidence type="ECO:0000256" key="1">
    <source>
        <dbReference type="SAM" id="Phobius"/>
    </source>
</evidence>
<proteinExistence type="predicted"/>
<feature type="transmembrane region" description="Helical" evidence="1">
    <location>
        <begin position="76"/>
        <end position="95"/>
    </location>
</feature>
<keyword evidence="1" id="KW-0472">Membrane</keyword>
<protein>
    <submittedName>
        <fullName evidence="2">Uncharacterized protein</fullName>
    </submittedName>
</protein>
<keyword evidence="1" id="KW-0812">Transmembrane</keyword>
<organism evidence="2 3">
    <name type="scientific">Cellulomonas rhizosphaerae</name>
    <dbReference type="NCBI Taxonomy" id="2293719"/>
    <lineage>
        <taxon>Bacteria</taxon>
        <taxon>Bacillati</taxon>
        <taxon>Actinomycetota</taxon>
        <taxon>Actinomycetes</taxon>
        <taxon>Micrococcales</taxon>
        <taxon>Cellulomonadaceae</taxon>
        <taxon>Cellulomonas</taxon>
    </lineage>
</organism>
<evidence type="ECO:0000313" key="2">
    <source>
        <dbReference type="EMBL" id="RHA44305.1"/>
    </source>
</evidence>
<evidence type="ECO:0000313" key="3">
    <source>
        <dbReference type="Proteomes" id="UP000283374"/>
    </source>
</evidence>
<reference evidence="2 3" key="1">
    <citation type="submission" date="2018-08" db="EMBL/GenBank/DDBJ databases">
        <title>Cellulomonas rhizosphaerae sp. nov., a novel actinomycete isolated from soil.</title>
        <authorList>
            <person name="Tian Y."/>
        </authorList>
    </citation>
    <scope>NUCLEOTIDE SEQUENCE [LARGE SCALE GENOMIC DNA]</scope>
    <source>
        <strain evidence="2 3">NEAU-TCZ24</strain>
    </source>
</reference>
<comment type="caution">
    <text evidence="2">The sequence shown here is derived from an EMBL/GenBank/DDBJ whole genome shotgun (WGS) entry which is preliminary data.</text>
</comment>